<keyword evidence="3" id="KW-1185">Reference proteome</keyword>
<accession>A0ABN8HND5</accession>
<organism evidence="2 3">
    <name type="scientific">Iphiclides podalirius</name>
    <name type="common">scarce swallowtail</name>
    <dbReference type="NCBI Taxonomy" id="110791"/>
    <lineage>
        <taxon>Eukaryota</taxon>
        <taxon>Metazoa</taxon>
        <taxon>Ecdysozoa</taxon>
        <taxon>Arthropoda</taxon>
        <taxon>Hexapoda</taxon>
        <taxon>Insecta</taxon>
        <taxon>Pterygota</taxon>
        <taxon>Neoptera</taxon>
        <taxon>Endopterygota</taxon>
        <taxon>Lepidoptera</taxon>
        <taxon>Glossata</taxon>
        <taxon>Ditrysia</taxon>
        <taxon>Papilionoidea</taxon>
        <taxon>Papilionidae</taxon>
        <taxon>Papilioninae</taxon>
        <taxon>Iphiclides</taxon>
    </lineage>
</organism>
<name>A0ABN8HND5_9NEOP</name>
<feature type="compositionally biased region" description="Polar residues" evidence="1">
    <location>
        <begin position="88"/>
        <end position="102"/>
    </location>
</feature>
<gene>
    <name evidence="2" type="ORF">IPOD504_LOCUS719</name>
</gene>
<feature type="non-terminal residue" evidence="2">
    <location>
        <position position="1"/>
    </location>
</feature>
<evidence type="ECO:0000313" key="3">
    <source>
        <dbReference type="Proteomes" id="UP000837857"/>
    </source>
</evidence>
<dbReference type="EMBL" id="OW152813">
    <property type="protein sequence ID" value="CAH2035830.1"/>
    <property type="molecule type" value="Genomic_DNA"/>
</dbReference>
<evidence type="ECO:0000313" key="2">
    <source>
        <dbReference type="EMBL" id="CAH2035830.1"/>
    </source>
</evidence>
<reference evidence="2" key="1">
    <citation type="submission" date="2022-03" db="EMBL/GenBank/DDBJ databases">
        <authorList>
            <person name="Martin H S."/>
        </authorList>
    </citation>
    <scope>NUCLEOTIDE SEQUENCE</scope>
</reference>
<evidence type="ECO:0000256" key="1">
    <source>
        <dbReference type="SAM" id="MobiDB-lite"/>
    </source>
</evidence>
<sequence length="135" mass="15142">MPVERDKIIRTPPLKYSRVECIDRVGIGPEISCQRPRALKPIVAMTQIVLSPATQRAGHRKHEGCRSSCTAQTQHLRQLVCQAPPPTSSRNRSAMGSPHAQQVRCSVWNSASKWRGVKLNNRNKNDRFGGYKLNS</sequence>
<feature type="region of interest" description="Disordered" evidence="1">
    <location>
        <begin position="83"/>
        <end position="102"/>
    </location>
</feature>
<protein>
    <submittedName>
        <fullName evidence="2">Uncharacterized protein</fullName>
    </submittedName>
</protein>
<proteinExistence type="predicted"/>
<dbReference type="Proteomes" id="UP000837857">
    <property type="component" value="Chromosome 1"/>
</dbReference>